<keyword evidence="8" id="KW-1185">Reference proteome</keyword>
<dbReference type="GO" id="GO:0005524">
    <property type="term" value="F:ATP binding"/>
    <property type="evidence" value="ECO:0007669"/>
    <property type="project" value="UniProtKB-KW"/>
</dbReference>
<organism evidence="7 8">
    <name type="scientific">Nicoletella semolina</name>
    <dbReference type="NCBI Taxonomy" id="271160"/>
    <lineage>
        <taxon>Bacteria</taxon>
        <taxon>Pseudomonadati</taxon>
        <taxon>Pseudomonadota</taxon>
        <taxon>Gammaproteobacteria</taxon>
        <taxon>Pasteurellales</taxon>
        <taxon>Pasteurellaceae</taxon>
        <taxon>Nicoletella</taxon>
    </lineage>
</organism>
<dbReference type="Proteomes" id="UP000295537">
    <property type="component" value="Unassembled WGS sequence"/>
</dbReference>
<evidence type="ECO:0000313" key="8">
    <source>
        <dbReference type="Proteomes" id="UP000295537"/>
    </source>
</evidence>
<evidence type="ECO:0000256" key="5">
    <source>
        <dbReference type="ARBA" id="ARBA00037066"/>
    </source>
</evidence>
<dbReference type="Gene3D" id="3.40.50.300">
    <property type="entry name" value="P-loop containing nucleotide triphosphate hydrolases"/>
    <property type="match status" value="1"/>
</dbReference>
<dbReference type="CDD" id="cd03214">
    <property type="entry name" value="ABC_Iron-Siderophores_B12_Hemin"/>
    <property type="match status" value="1"/>
</dbReference>
<keyword evidence="1" id="KW-0813">Transport</keyword>
<evidence type="ECO:0000256" key="1">
    <source>
        <dbReference type="ARBA" id="ARBA00022448"/>
    </source>
</evidence>
<dbReference type="AlphaFoldDB" id="A0A4R2NCQ8"/>
<dbReference type="Pfam" id="PF00005">
    <property type="entry name" value="ABC_tran"/>
    <property type="match status" value="1"/>
</dbReference>
<dbReference type="InterPro" id="IPR003439">
    <property type="entry name" value="ABC_transporter-like_ATP-bd"/>
</dbReference>
<comment type="caution">
    <text evidence="7">The sequence shown here is derived from an EMBL/GenBank/DDBJ whole genome shotgun (WGS) entry which is preliminary data.</text>
</comment>
<dbReference type="PANTHER" id="PTHR42794">
    <property type="entry name" value="HEMIN IMPORT ATP-BINDING PROTEIN HMUV"/>
    <property type="match status" value="1"/>
</dbReference>
<gene>
    <name evidence="7" type="ORF">EV693_101204</name>
</gene>
<keyword evidence="2" id="KW-0547">Nucleotide-binding</keyword>
<sequence>MCKNFTHLDRLLESQNLCFSLNDRSILHNVSIKLFKGQFTTLIGPNGAGKSTLLRLLSGYLRPQTGRCLFNGKDIQQYDAHTLAKQRAVMRQHSQLNFPFSVEEVIKMGGYHRRKQEIAAHWQTIIKATDCTSLLNKAYRQLSGGEQQRVQLARALLQIWSEDMSGKLLFLDEPTSAFDLYHQQHCLRLMATLCQERGLSVCCVLHDLNLAALYSQQIVLLADQQVQEQGMVSEVLTEPNIQGWYKADLHLVAHQTVNRPQVQLQQ</sequence>
<dbReference type="PANTHER" id="PTHR42794:SF1">
    <property type="entry name" value="HEMIN IMPORT ATP-BINDING PROTEIN HMUV"/>
    <property type="match status" value="1"/>
</dbReference>
<dbReference type="PROSITE" id="PS50893">
    <property type="entry name" value="ABC_TRANSPORTER_2"/>
    <property type="match status" value="1"/>
</dbReference>
<dbReference type="PROSITE" id="PS00211">
    <property type="entry name" value="ABC_TRANSPORTER_1"/>
    <property type="match status" value="1"/>
</dbReference>
<evidence type="ECO:0000256" key="2">
    <source>
        <dbReference type="ARBA" id="ARBA00022741"/>
    </source>
</evidence>
<dbReference type="OrthoDB" id="5292475at2"/>
<dbReference type="InterPro" id="IPR017871">
    <property type="entry name" value="ABC_transporter-like_CS"/>
</dbReference>
<proteinExistence type="predicted"/>
<dbReference type="SUPFAM" id="SSF52540">
    <property type="entry name" value="P-loop containing nucleoside triphosphate hydrolases"/>
    <property type="match status" value="1"/>
</dbReference>
<feature type="domain" description="ABC transporter" evidence="6">
    <location>
        <begin position="12"/>
        <end position="248"/>
    </location>
</feature>
<evidence type="ECO:0000313" key="7">
    <source>
        <dbReference type="EMBL" id="TCP18937.1"/>
    </source>
</evidence>
<reference evidence="7 8" key="1">
    <citation type="submission" date="2019-03" db="EMBL/GenBank/DDBJ databases">
        <title>Genomic Encyclopedia of Type Strains, Phase IV (KMG-IV): sequencing the most valuable type-strain genomes for metagenomic binning, comparative biology and taxonomic classification.</title>
        <authorList>
            <person name="Goeker M."/>
        </authorList>
    </citation>
    <scope>NUCLEOTIDE SEQUENCE [LARGE SCALE GENOMIC DNA]</scope>
    <source>
        <strain evidence="7 8">DSM 16380</strain>
    </source>
</reference>
<evidence type="ECO:0000256" key="3">
    <source>
        <dbReference type="ARBA" id="ARBA00022840"/>
    </source>
</evidence>
<dbReference type="InterPro" id="IPR027417">
    <property type="entry name" value="P-loop_NTPase"/>
</dbReference>
<keyword evidence="3 7" id="KW-0067">ATP-binding</keyword>
<dbReference type="InterPro" id="IPR003593">
    <property type="entry name" value="AAA+_ATPase"/>
</dbReference>
<accession>A0A4R2NCQ8</accession>
<keyword evidence="4" id="KW-1278">Translocase</keyword>
<dbReference type="SMART" id="SM00382">
    <property type="entry name" value="AAA"/>
    <property type="match status" value="1"/>
</dbReference>
<dbReference type="NCBIfam" id="NF010068">
    <property type="entry name" value="PRK13548.1"/>
    <property type="match status" value="1"/>
</dbReference>
<protein>
    <submittedName>
        <fullName evidence="7">Iron complex transport system ATP-binding protein</fullName>
    </submittedName>
</protein>
<dbReference type="GO" id="GO:0016887">
    <property type="term" value="F:ATP hydrolysis activity"/>
    <property type="evidence" value="ECO:0007669"/>
    <property type="project" value="InterPro"/>
</dbReference>
<evidence type="ECO:0000259" key="6">
    <source>
        <dbReference type="PROSITE" id="PS50893"/>
    </source>
</evidence>
<dbReference type="RefSeq" id="WP_132500535.1">
    <property type="nucleotide sequence ID" value="NZ_LVXA01000001.1"/>
</dbReference>
<name>A0A4R2NCQ8_9PAST</name>
<comment type="function">
    <text evidence="5">Part of the ABC transporter complex HmuTUV involved in hemin import. Responsible for energy coupling to the transport system.</text>
</comment>
<evidence type="ECO:0000256" key="4">
    <source>
        <dbReference type="ARBA" id="ARBA00022967"/>
    </source>
</evidence>
<dbReference type="EMBL" id="SLXJ01000001">
    <property type="protein sequence ID" value="TCP18937.1"/>
    <property type="molecule type" value="Genomic_DNA"/>
</dbReference>